<keyword evidence="8" id="KW-1185">Reference proteome</keyword>
<dbReference type="OrthoDB" id="7222937at2"/>
<dbReference type="PROSITE" id="PS51898">
    <property type="entry name" value="TYR_RECOMBINASE"/>
    <property type="match status" value="1"/>
</dbReference>
<dbReference type="GO" id="GO:0015074">
    <property type="term" value="P:DNA integration"/>
    <property type="evidence" value="ECO:0007669"/>
    <property type="project" value="UniProtKB-KW"/>
</dbReference>
<keyword evidence="1" id="KW-0229">DNA integration</keyword>
<keyword evidence="3" id="KW-0233">DNA recombination</keyword>
<dbReference type="InterPro" id="IPR046668">
    <property type="entry name" value="DUF6538"/>
</dbReference>
<accession>A0A3P5XDF6</accession>
<dbReference type="PROSITE" id="PS51900">
    <property type="entry name" value="CB"/>
    <property type="match status" value="1"/>
</dbReference>
<reference evidence="7 8" key="1">
    <citation type="submission" date="2018-11" db="EMBL/GenBank/DDBJ databases">
        <authorList>
            <person name="Criscuolo A."/>
        </authorList>
    </citation>
    <scope>NUCLEOTIDE SEQUENCE [LARGE SCALE GENOMIC DNA]</scope>
    <source>
        <strain evidence="7">ACIP111625</strain>
    </source>
</reference>
<dbReference type="InterPro" id="IPR044068">
    <property type="entry name" value="CB"/>
</dbReference>
<dbReference type="SUPFAM" id="SSF56349">
    <property type="entry name" value="DNA breaking-rejoining enzymes"/>
    <property type="match status" value="1"/>
</dbReference>
<feature type="domain" description="Tyr recombinase" evidence="5">
    <location>
        <begin position="245"/>
        <end position="419"/>
    </location>
</feature>
<dbReference type="AlphaFoldDB" id="A0A3P5XDF6"/>
<evidence type="ECO:0000256" key="4">
    <source>
        <dbReference type="PROSITE-ProRule" id="PRU01248"/>
    </source>
</evidence>
<keyword evidence="2 4" id="KW-0238">DNA-binding</keyword>
<dbReference type="Gene3D" id="1.10.443.10">
    <property type="entry name" value="Intergrase catalytic core"/>
    <property type="match status" value="1"/>
</dbReference>
<dbReference type="Pfam" id="PF00589">
    <property type="entry name" value="Phage_integrase"/>
    <property type="match status" value="1"/>
</dbReference>
<evidence type="ECO:0000256" key="2">
    <source>
        <dbReference type="ARBA" id="ARBA00023125"/>
    </source>
</evidence>
<gene>
    <name evidence="7" type="ORF">XINFAN_02042</name>
</gene>
<evidence type="ECO:0000313" key="7">
    <source>
        <dbReference type="EMBL" id="VDC28267.1"/>
    </source>
</evidence>
<feature type="domain" description="Core-binding (CB)" evidence="6">
    <location>
        <begin position="131"/>
        <end position="223"/>
    </location>
</feature>
<dbReference type="GO" id="GO:0003677">
    <property type="term" value="F:DNA binding"/>
    <property type="evidence" value="ECO:0007669"/>
    <property type="project" value="UniProtKB-UniRule"/>
</dbReference>
<dbReference type="GO" id="GO:0006310">
    <property type="term" value="P:DNA recombination"/>
    <property type="evidence" value="ECO:0007669"/>
    <property type="project" value="UniProtKB-KW"/>
</dbReference>
<dbReference type="RefSeq" id="WP_124086614.1">
    <property type="nucleotide sequence ID" value="NZ_UXAW01000067.1"/>
</dbReference>
<protein>
    <submittedName>
        <fullName evidence="7">Phage integrase family protein</fullName>
    </submittedName>
</protein>
<evidence type="ECO:0000256" key="1">
    <source>
        <dbReference type="ARBA" id="ARBA00022908"/>
    </source>
</evidence>
<dbReference type="InterPro" id="IPR002104">
    <property type="entry name" value="Integrase_catalytic"/>
</dbReference>
<dbReference type="InterPro" id="IPR013762">
    <property type="entry name" value="Integrase-like_cat_sf"/>
</dbReference>
<organism evidence="7 8">
    <name type="scientific">Pseudogemmobacter humi</name>
    <dbReference type="NCBI Taxonomy" id="2483812"/>
    <lineage>
        <taxon>Bacteria</taxon>
        <taxon>Pseudomonadati</taxon>
        <taxon>Pseudomonadota</taxon>
        <taxon>Alphaproteobacteria</taxon>
        <taxon>Rhodobacterales</taxon>
        <taxon>Paracoccaceae</taxon>
        <taxon>Pseudogemmobacter</taxon>
    </lineage>
</organism>
<dbReference type="Proteomes" id="UP000277498">
    <property type="component" value="Unassembled WGS sequence"/>
</dbReference>
<evidence type="ECO:0000256" key="3">
    <source>
        <dbReference type="ARBA" id="ARBA00023172"/>
    </source>
</evidence>
<evidence type="ECO:0000259" key="5">
    <source>
        <dbReference type="PROSITE" id="PS51898"/>
    </source>
</evidence>
<sequence>MSIIRRGKTYYIKRRVPVRYERVEERPWYVASLKTDSFREAEAKAAVVWENCIQGWEARLSGRSDDALARFEAARDLAQTRGFAYLPATQVARRPLSELLDRVEAIPDAGDPRAMRVDASAMLGLAKTPQLSISKALEIYWGLAEERVHGKDPNQMRIWRNQRKRAVANFLEVIGDLAIDQINRDNMLDYRQWWWERIRDEGLTANSANKDISTLVSILRTVNEMKRLKLDLPFERLAFAEGEQNTRLPFSDEWILDHILRKGALNGMNDQARGILLVMINTGCRPAEIAGLLPQHIHLDHDVPHISIEPEGRQLKTPHSRRKLPLVGVSLKGLKEHPEGFPRYRANGSLSATINKFMRENGLMQSDEHSMYGLRHSFEDRLLAAGVDERIRADLMGHKLKRERYGAGASLEMSAGILQSVAF</sequence>
<name>A0A3P5XDF6_9RHOB</name>
<proteinExistence type="predicted"/>
<dbReference type="InterPro" id="IPR011010">
    <property type="entry name" value="DNA_brk_join_enz"/>
</dbReference>
<dbReference type="EMBL" id="UXAW01000067">
    <property type="protein sequence ID" value="VDC28267.1"/>
    <property type="molecule type" value="Genomic_DNA"/>
</dbReference>
<evidence type="ECO:0000259" key="6">
    <source>
        <dbReference type="PROSITE" id="PS51900"/>
    </source>
</evidence>
<dbReference type="Pfam" id="PF20172">
    <property type="entry name" value="DUF6538"/>
    <property type="match status" value="1"/>
</dbReference>
<evidence type="ECO:0000313" key="8">
    <source>
        <dbReference type="Proteomes" id="UP000277498"/>
    </source>
</evidence>